<keyword evidence="1" id="KW-0472">Membrane</keyword>
<name>A0A6L4U3V0_BIFLN</name>
<dbReference type="Proteomes" id="UP000476628">
    <property type="component" value="Unassembled WGS sequence"/>
</dbReference>
<dbReference type="AlphaFoldDB" id="A0A6L4U3V0"/>
<evidence type="ECO:0000256" key="1">
    <source>
        <dbReference type="SAM" id="Phobius"/>
    </source>
</evidence>
<reference evidence="2 3" key="1">
    <citation type="journal article" date="2019" name="Nat. Med.">
        <title>A library of human gut bacterial isolates paired with longitudinal multiomics data enables mechanistic microbiome research.</title>
        <authorList>
            <person name="Poyet M."/>
            <person name="Groussin M."/>
            <person name="Gibbons S.M."/>
            <person name="Avila-Pacheco J."/>
            <person name="Jiang X."/>
            <person name="Kearney S.M."/>
            <person name="Perrotta A.R."/>
            <person name="Berdy B."/>
            <person name="Zhao S."/>
            <person name="Lieberman T.D."/>
            <person name="Swanson P.K."/>
            <person name="Smith M."/>
            <person name="Roesemann S."/>
            <person name="Alexander J.E."/>
            <person name="Rich S.A."/>
            <person name="Livny J."/>
            <person name="Vlamakis H."/>
            <person name="Clish C."/>
            <person name="Bullock K."/>
            <person name="Deik A."/>
            <person name="Scott J."/>
            <person name="Pierce K.A."/>
            <person name="Xavier R.J."/>
            <person name="Alm E.J."/>
        </authorList>
    </citation>
    <scope>NUCLEOTIDE SEQUENCE [LARGE SCALE GENOMIC DNA]</scope>
    <source>
        <strain evidence="2 3">BIOML-A136</strain>
    </source>
</reference>
<protein>
    <submittedName>
        <fullName evidence="2">Uncharacterized protein</fullName>
    </submittedName>
</protein>
<proteinExistence type="predicted"/>
<comment type="caution">
    <text evidence="2">The sequence shown here is derived from an EMBL/GenBank/DDBJ whole genome shotgun (WGS) entry which is preliminary data.</text>
</comment>
<organism evidence="2 3">
    <name type="scientific">Bifidobacterium longum</name>
    <dbReference type="NCBI Taxonomy" id="216816"/>
    <lineage>
        <taxon>Bacteria</taxon>
        <taxon>Bacillati</taxon>
        <taxon>Actinomycetota</taxon>
        <taxon>Actinomycetes</taxon>
        <taxon>Bifidobacteriales</taxon>
        <taxon>Bifidobacteriaceae</taxon>
        <taxon>Bifidobacterium</taxon>
    </lineage>
</organism>
<keyword evidence="1" id="KW-0812">Transmembrane</keyword>
<dbReference type="RefSeq" id="WP_117791655.1">
    <property type="nucleotide sequence ID" value="NZ_JADNCJ010000018.1"/>
</dbReference>
<gene>
    <name evidence="2" type="ORF">GBC45_06655</name>
</gene>
<dbReference type="EMBL" id="WDUB01000008">
    <property type="protein sequence ID" value="KAB7203255.1"/>
    <property type="molecule type" value="Genomic_DNA"/>
</dbReference>
<evidence type="ECO:0000313" key="3">
    <source>
        <dbReference type="Proteomes" id="UP000476628"/>
    </source>
</evidence>
<evidence type="ECO:0000313" key="2">
    <source>
        <dbReference type="EMBL" id="KAB7203255.1"/>
    </source>
</evidence>
<feature type="transmembrane region" description="Helical" evidence="1">
    <location>
        <begin position="24"/>
        <end position="47"/>
    </location>
</feature>
<accession>A0A6L4U3V0</accession>
<sequence>MGGQGVRVGAEVSRSRVPATTGGLAISIALASIPFAAFAIGLILNAASPRVRTQFMKNYE</sequence>
<keyword evidence="1" id="KW-1133">Transmembrane helix</keyword>